<dbReference type="GO" id="GO:0006313">
    <property type="term" value="P:DNA transposition"/>
    <property type="evidence" value="ECO:0007669"/>
    <property type="project" value="InterPro"/>
</dbReference>
<evidence type="ECO:0000259" key="2">
    <source>
        <dbReference type="Pfam" id="PF02371"/>
    </source>
</evidence>
<accession>A0A7V8NNM6</accession>
<dbReference type="PANTHER" id="PTHR33055">
    <property type="entry name" value="TRANSPOSASE FOR INSERTION SEQUENCE ELEMENT IS1111A"/>
    <property type="match status" value="1"/>
</dbReference>
<dbReference type="GO" id="GO:0003677">
    <property type="term" value="F:DNA binding"/>
    <property type="evidence" value="ECO:0007669"/>
    <property type="project" value="InterPro"/>
</dbReference>
<dbReference type="InterPro" id="IPR003346">
    <property type="entry name" value="Transposase_20"/>
</dbReference>
<dbReference type="Proteomes" id="UP000567293">
    <property type="component" value="Unassembled WGS sequence"/>
</dbReference>
<evidence type="ECO:0000259" key="1">
    <source>
        <dbReference type="Pfam" id="PF01548"/>
    </source>
</evidence>
<dbReference type="GO" id="GO:0004803">
    <property type="term" value="F:transposase activity"/>
    <property type="evidence" value="ECO:0007669"/>
    <property type="project" value="InterPro"/>
</dbReference>
<feature type="domain" description="Transposase IS110-like N-terminal" evidence="1">
    <location>
        <begin position="19"/>
        <end position="158"/>
    </location>
</feature>
<evidence type="ECO:0000313" key="4">
    <source>
        <dbReference type="Proteomes" id="UP000567293"/>
    </source>
</evidence>
<protein>
    <submittedName>
        <fullName evidence="3">IS110 family transposase</fullName>
    </submittedName>
</protein>
<feature type="domain" description="Transposase IS116/IS110/IS902 C-terminal" evidence="2">
    <location>
        <begin position="201"/>
        <end position="283"/>
    </location>
</feature>
<dbReference type="Pfam" id="PF01548">
    <property type="entry name" value="DEDD_Tnp_IS110"/>
    <property type="match status" value="1"/>
</dbReference>
<dbReference type="PANTHER" id="PTHR33055:SF13">
    <property type="entry name" value="TRANSPOSASE"/>
    <property type="match status" value="1"/>
</dbReference>
<reference evidence="3" key="1">
    <citation type="submission" date="2020-06" db="EMBL/GenBank/DDBJ databases">
        <title>Legume-microbial interactions unlock mineral nutrients during tropical forest succession.</title>
        <authorList>
            <person name="Epihov D.Z."/>
        </authorList>
    </citation>
    <scope>NUCLEOTIDE SEQUENCE [LARGE SCALE GENOMIC DNA]</scope>
    <source>
        <strain evidence="3">Pan2503</strain>
    </source>
</reference>
<dbReference type="NCBIfam" id="NF033542">
    <property type="entry name" value="transpos_IS110"/>
    <property type="match status" value="1"/>
</dbReference>
<dbReference type="InterPro" id="IPR047650">
    <property type="entry name" value="Transpos_IS110"/>
</dbReference>
<proteinExistence type="predicted"/>
<organism evidence="3 4">
    <name type="scientific">Candidatus Acidiferrum panamense</name>
    <dbReference type="NCBI Taxonomy" id="2741543"/>
    <lineage>
        <taxon>Bacteria</taxon>
        <taxon>Pseudomonadati</taxon>
        <taxon>Acidobacteriota</taxon>
        <taxon>Terriglobia</taxon>
        <taxon>Candidatus Acidiferrales</taxon>
        <taxon>Candidatus Acidiferrum</taxon>
    </lineage>
</organism>
<dbReference type="AlphaFoldDB" id="A0A7V8NNM6"/>
<evidence type="ECO:0000313" key="3">
    <source>
        <dbReference type="EMBL" id="MBA0084447.1"/>
    </source>
</evidence>
<comment type="caution">
    <text evidence="3">The sequence shown here is derived from an EMBL/GenBank/DDBJ whole genome shotgun (WGS) entry which is preliminary data.</text>
</comment>
<sequence>MSPHQQGRGTKMTEHCYGGIDVSKDRLDVMVLPERKSFSVDNNAAGYSELVKRLRGLSIAAIGIEPSGGYERAVIRALLAADLSVRRINPNKLRQFGRARGVLAKNDRLDARLIAEYVAIMPTRVVQRDSATEQLAEVVTMRRQLCDEHVAVENQTAQLEDAMLRRLNKRRLARLAADILLLDRRMAQIVVSNANLTRRYELLTSMQGVGPTLAFTLVALLPELGQMSRKQIAALVGLAPYDFDSGRLKGHRCIYGGRLPVRNVLYMAALSACRYNPALKVFHHRLAATNKKPKVIIVAVMRKMITTLNAMLRDNVAWQPRAA</sequence>
<keyword evidence="4" id="KW-1185">Reference proteome</keyword>
<dbReference type="EMBL" id="JACDQQ010000547">
    <property type="protein sequence ID" value="MBA0084447.1"/>
    <property type="molecule type" value="Genomic_DNA"/>
</dbReference>
<gene>
    <name evidence="3" type="ORF">HRJ53_05590</name>
</gene>
<name>A0A7V8NNM6_9BACT</name>
<dbReference type="InterPro" id="IPR002525">
    <property type="entry name" value="Transp_IS110-like_N"/>
</dbReference>
<dbReference type="Pfam" id="PF02371">
    <property type="entry name" value="Transposase_20"/>
    <property type="match status" value="1"/>
</dbReference>